<dbReference type="CDD" id="cd04301">
    <property type="entry name" value="NAT_SF"/>
    <property type="match status" value="1"/>
</dbReference>
<name>A0A0F7FZK8_9ACTN</name>
<reference evidence="2" key="1">
    <citation type="submission" date="2019-08" db="EMBL/GenBank/DDBJ databases">
        <title>Complete genome sequence of a mangrove-derived Streptomyces xiamenensis.</title>
        <authorList>
            <person name="Xu J."/>
        </authorList>
    </citation>
    <scope>NUCLEOTIDE SEQUENCE</scope>
    <source>
        <strain evidence="2">318</strain>
    </source>
</reference>
<proteinExistence type="predicted"/>
<evidence type="ECO:0000313" key="2">
    <source>
        <dbReference type="EMBL" id="AKG46283.1"/>
    </source>
</evidence>
<dbReference type="InterPro" id="IPR000182">
    <property type="entry name" value="GNAT_dom"/>
</dbReference>
<protein>
    <submittedName>
        <fullName evidence="2">Acetyltransferase</fullName>
    </submittedName>
</protein>
<dbReference type="EMBL" id="CP009922">
    <property type="protein sequence ID" value="AKG46283.1"/>
    <property type="molecule type" value="Genomic_DNA"/>
</dbReference>
<dbReference type="PROSITE" id="PS51186">
    <property type="entry name" value="GNAT"/>
    <property type="match status" value="1"/>
</dbReference>
<dbReference type="HOGENOM" id="CLU_086503_5_1_11"/>
<dbReference type="InterPro" id="IPR016181">
    <property type="entry name" value="Acyl_CoA_acyltransferase"/>
</dbReference>
<evidence type="ECO:0000313" key="3">
    <source>
        <dbReference type="Proteomes" id="UP000034034"/>
    </source>
</evidence>
<organism evidence="2 3">
    <name type="scientific">Streptomyces xiamenensis</name>
    <dbReference type="NCBI Taxonomy" id="408015"/>
    <lineage>
        <taxon>Bacteria</taxon>
        <taxon>Bacillati</taxon>
        <taxon>Actinomycetota</taxon>
        <taxon>Actinomycetes</taxon>
        <taxon>Kitasatosporales</taxon>
        <taxon>Streptomycetaceae</taxon>
        <taxon>Streptomyces</taxon>
    </lineage>
</organism>
<dbReference type="KEGG" id="sxi:SXIM_48990"/>
<dbReference type="GO" id="GO:0016747">
    <property type="term" value="F:acyltransferase activity, transferring groups other than amino-acyl groups"/>
    <property type="evidence" value="ECO:0007669"/>
    <property type="project" value="InterPro"/>
</dbReference>
<gene>
    <name evidence="2" type="ORF">SXIM_48990</name>
</gene>
<dbReference type="AlphaFoldDB" id="A0A0F7FZK8"/>
<dbReference type="Proteomes" id="UP000034034">
    <property type="component" value="Chromosome"/>
</dbReference>
<dbReference type="Pfam" id="PF00583">
    <property type="entry name" value="Acetyltransf_1"/>
    <property type="match status" value="1"/>
</dbReference>
<keyword evidence="3" id="KW-1185">Reference proteome</keyword>
<dbReference type="PATRIC" id="fig|408015.6.peg.4961"/>
<accession>A0A0F7FZK8</accession>
<dbReference type="STRING" id="408015.SXIM_48990"/>
<evidence type="ECO:0000259" key="1">
    <source>
        <dbReference type="PROSITE" id="PS51186"/>
    </source>
</evidence>
<sequence length="139" mass="14817">MGVIRYTDDIAEVDEHMLSGFFVGWPRSPSPAQHLAVLRGSFRAVVAIDDAAGRAAGFVNMISDGVLTASIPWLEVLPAYQGQGIGTELTRRVLAGTQEFYSVDLLCDAPLLPYYARFGMTAVPGAALRHPGALRGPTG</sequence>
<dbReference type="SUPFAM" id="SSF55729">
    <property type="entry name" value="Acyl-CoA N-acyltransferases (Nat)"/>
    <property type="match status" value="1"/>
</dbReference>
<feature type="domain" description="N-acetyltransferase" evidence="1">
    <location>
        <begin position="4"/>
        <end position="139"/>
    </location>
</feature>
<dbReference type="Gene3D" id="3.40.630.30">
    <property type="match status" value="1"/>
</dbReference>